<evidence type="ECO:0008006" key="4">
    <source>
        <dbReference type="Google" id="ProtNLM"/>
    </source>
</evidence>
<keyword evidence="3" id="KW-1185">Reference proteome</keyword>
<dbReference type="RefSeq" id="WP_151422178.1">
    <property type="nucleotide sequence ID" value="NZ_CANKVH010000008.1"/>
</dbReference>
<comment type="caution">
    <text evidence="2">The sequence shown here is derived from an EMBL/GenBank/DDBJ whole genome shotgun (WGS) entry which is preliminary data.</text>
</comment>
<dbReference type="InterPro" id="IPR006311">
    <property type="entry name" value="TAT_signal"/>
</dbReference>
<dbReference type="AlphaFoldDB" id="A0A7J5B4V4"/>
<feature type="chain" id="PRO_5038840609" description="Discoidin domain-containing protein" evidence="1">
    <location>
        <begin position="32"/>
        <end position="198"/>
    </location>
</feature>
<evidence type="ECO:0000313" key="3">
    <source>
        <dbReference type="Proteomes" id="UP000490386"/>
    </source>
</evidence>
<keyword evidence="1" id="KW-0732">Signal</keyword>
<accession>A0A7J5B4V4</accession>
<dbReference type="Proteomes" id="UP000490386">
    <property type="component" value="Unassembled WGS sequence"/>
</dbReference>
<protein>
    <recommendedName>
        <fullName evidence="4">Discoidin domain-containing protein</fullName>
    </recommendedName>
</protein>
<organism evidence="2 3">
    <name type="scientific">Pseudoclavibacter terrae</name>
    <dbReference type="NCBI Taxonomy" id="1530195"/>
    <lineage>
        <taxon>Bacteria</taxon>
        <taxon>Bacillati</taxon>
        <taxon>Actinomycetota</taxon>
        <taxon>Actinomycetes</taxon>
        <taxon>Micrococcales</taxon>
        <taxon>Microbacteriaceae</taxon>
        <taxon>Pseudoclavibacter</taxon>
    </lineage>
</organism>
<evidence type="ECO:0000256" key="1">
    <source>
        <dbReference type="SAM" id="SignalP"/>
    </source>
</evidence>
<evidence type="ECO:0000313" key="2">
    <source>
        <dbReference type="EMBL" id="KAB1639162.1"/>
    </source>
</evidence>
<dbReference type="PROSITE" id="PS51318">
    <property type="entry name" value="TAT"/>
    <property type="match status" value="1"/>
</dbReference>
<dbReference type="EMBL" id="WBJX01000001">
    <property type="protein sequence ID" value="KAB1639162.1"/>
    <property type="molecule type" value="Genomic_DNA"/>
</dbReference>
<dbReference type="OrthoDB" id="5122585at2"/>
<reference evidence="2 3" key="1">
    <citation type="submission" date="2019-09" db="EMBL/GenBank/DDBJ databases">
        <title>Phylogeny of genus Pseudoclavibacter and closely related genus.</title>
        <authorList>
            <person name="Li Y."/>
        </authorList>
    </citation>
    <scope>NUCLEOTIDE SEQUENCE [LARGE SCALE GENOMIC DNA]</scope>
    <source>
        <strain evidence="2 3">THG-MD12</strain>
    </source>
</reference>
<gene>
    <name evidence="2" type="ORF">F8O03_02125</name>
</gene>
<feature type="signal peptide" evidence="1">
    <location>
        <begin position="1"/>
        <end position="31"/>
    </location>
</feature>
<name>A0A7J5B4V4_9MICO</name>
<proteinExistence type="predicted"/>
<sequence length="198" mass="21270">MSSTTPTPELHRRALLTAAAWSAPVIAVAVAAPLAAASQELEKGLQGWVAMTTTQTTQWTQGFAPRPITTNHLTIDGSGTPPERGLWVTGTSTRTKLANASITFYSDANVTWTPMRGNSGAWSTPTRTGTTRIDGVTCSVYVTTYQRPITATSTQTNLDNQLMFRAVENTGRARVWARRSITVDGQEVAFTRGPITVG</sequence>